<feature type="compositionally biased region" description="Polar residues" evidence="1">
    <location>
        <begin position="138"/>
        <end position="149"/>
    </location>
</feature>
<name>A0A976IEH7_BRELC</name>
<feature type="chain" id="PRO_5037401858" description="Elicitin" evidence="2">
    <location>
        <begin position="21"/>
        <end position="338"/>
    </location>
</feature>
<evidence type="ECO:0000313" key="3">
    <source>
        <dbReference type="EMBL" id="TDH68882.1"/>
    </source>
</evidence>
<dbReference type="RefSeq" id="XP_067818381.1">
    <property type="nucleotide sequence ID" value="XM_067961843.1"/>
</dbReference>
<feature type="signal peptide" evidence="2">
    <location>
        <begin position="1"/>
        <end position="20"/>
    </location>
</feature>
<dbReference type="GO" id="GO:0005576">
    <property type="term" value="C:extracellular region"/>
    <property type="evidence" value="ECO:0007669"/>
    <property type="project" value="InterPro"/>
</dbReference>
<dbReference type="Proteomes" id="UP000294530">
    <property type="component" value="Unassembled WGS sequence"/>
</dbReference>
<feature type="compositionally biased region" description="Low complexity" evidence="1">
    <location>
        <begin position="152"/>
        <end position="164"/>
    </location>
</feature>
<dbReference type="SMART" id="SM01187">
    <property type="entry name" value="Elicitin"/>
    <property type="match status" value="1"/>
</dbReference>
<evidence type="ECO:0000256" key="2">
    <source>
        <dbReference type="SAM" id="SignalP"/>
    </source>
</evidence>
<feature type="region of interest" description="Disordered" evidence="1">
    <location>
        <begin position="176"/>
        <end position="230"/>
    </location>
</feature>
<keyword evidence="2" id="KW-0732">Signal</keyword>
<dbReference type="OrthoDB" id="167037at2759"/>
<gene>
    <name evidence="3" type="ORF">CCR75_003750</name>
</gene>
<feature type="compositionally biased region" description="Low complexity" evidence="1">
    <location>
        <begin position="122"/>
        <end position="137"/>
    </location>
</feature>
<proteinExistence type="predicted"/>
<feature type="region of interest" description="Disordered" evidence="1">
    <location>
        <begin position="122"/>
        <end position="164"/>
    </location>
</feature>
<dbReference type="KEGG" id="blac:94347514"/>
<evidence type="ECO:0000256" key="1">
    <source>
        <dbReference type="SAM" id="MobiDB-lite"/>
    </source>
</evidence>
<reference evidence="3 4" key="1">
    <citation type="journal article" date="2021" name="Genome Biol.">
        <title>AFLAP: assembly-free linkage analysis pipeline using k-mers from genome sequencing data.</title>
        <authorList>
            <person name="Fletcher K."/>
            <person name="Zhang L."/>
            <person name="Gil J."/>
            <person name="Han R."/>
            <person name="Cavanaugh K."/>
            <person name="Michelmore R."/>
        </authorList>
    </citation>
    <scope>NUCLEOTIDE SEQUENCE [LARGE SCALE GENOMIC DNA]</scope>
    <source>
        <strain evidence="3 4">SF5</strain>
    </source>
</reference>
<sequence>MRRWFLGAAVIALAISATDALENCTSDVLVKAYKGLNVNQQLVSCMTQNNFGAALDGSVDLSIMSPSSAPDHIKAICAADSCTTILSALASSPNFELTNCIVGNNVVLKTEVSNLQETCLALSSPASDPSSPTAVTSLSKPATTTSTPPNGALTDAPTATAPTLPTESVAITDAQTDAASSDGPEVLTVAPPTVQAPTPVTEAPTPVTEAPTPVTEAPTPVTEAPTKSQLTITKAPTVPSVTEAPIPVAEAPIVASVPAVPETIAPANVAPTIAPATPAPTDAPATAAPTFLPSDDTMQMELTSIEPLGTMAHVQQTDFSTLDSDKGFVSGVFPSKYC</sequence>
<feature type="compositionally biased region" description="Low complexity" evidence="1">
    <location>
        <begin position="188"/>
        <end position="226"/>
    </location>
</feature>
<protein>
    <recommendedName>
        <fullName evidence="5">Elicitin</fullName>
    </recommendedName>
</protein>
<comment type="caution">
    <text evidence="3">The sequence shown here is derived from an EMBL/GenBank/DDBJ whole genome shotgun (WGS) entry which is preliminary data.</text>
</comment>
<accession>A0A976IEH7</accession>
<dbReference type="GeneID" id="94347514"/>
<organism evidence="3 4">
    <name type="scientific">Bremia lactucae</name>
    <name type="common">Lettuce downy mildew</name>
    <dbReference type="NCBI Taxonomy" id="4779"/>
    <lineage>
        <taxon>Eukaryota</taxon>
        <taxon>Sar</taxon>
        <taxon>Stramenopiles</taxon>
        <taxon>Oomycota</taxon>
        <taxon>Peronosporomycetes</taxon>
        <taxon>Peronosporales</taxon>
        <taxon>Peronosporaceae</taxon>
        <taxon>Bremia</taxon>
    </lineage>
</organism>
<dbReference type="EMBL" id="SHOA02000016">
    <property type="protein sequence ID" value="TDH68882.1"/>
    <property type="molecule type" value="Genomic_DNA"/>
</dbReference>
<dbReference type="AlphaFoldDB" id="A0A976IEH7"/>
<evidence type="ECO:0008006" key="5">
    <source>
        <dbReference type="Google" id="ProtNLM"/>
    </source>
</evidence>
<keyword evidence="4" id="KW-1185">Reference proteome</keyword>
<dbReference type="InterPro" id="IPR002200">
    <property type="entry name" value="Elicitin"/>
</dbReference>
<evidence type="ECO:0000313" key="4">
    <source>
        <dbReference type="Proteomes" id="UP000294530"/>
    </source>
</evidence>